<dbReference type="Proteomes" id="UP001210720">
    <property type="component" value="Unassembled WGS sequence"/>
</dbReference>
<keyword evidence="3 4" id="KW-0408">Iron</keyword>
<name>A0ABT4XPM2_9RHOB</name>
<evidence type="ECO:0000313" key="6">
    <source>
        <dbReference type="EMBL" id="MDA7423892.1"/>
    </source>
</evidence>
<keyword evidence="7" id="KW-1185">Reference proteome</keyword>
<keyword evidence="2 4" id="KW-0479">Metal-binding</keyword>
<protein>
    <submittedName>
        <fullName evidence="6">Cytochrome c</fullName>
    </submittedName>
</protein>
<accession>A0ABT4XPM2</accession>
<dbReference type="PROSITE" id="PS51257">
    <property type="entry name" value="PROKAR_LIPOPROTEIN"/>
    <property type="match status" value="1"/>
</dbReference>
<evidence type="ECO:0000256" key="2">
    <source>
        <dbReference type="ARBA" id="ARBA00022723"/>
    </source>
</evidence>
<comment type="caution">
    <text evidence="6">The sequence shown here is derived from an EMBL/GenBank/DDBJ whole genome shotgun (WGS) entry which is preliminary data.</text>
</comment>
<gene>
    <name evidence="6" type="ORF">PFY00_04075</name>
</gene>
<proteinExistence type="predicted"/>
<dbReference type="RefSeq" id="WP_271431225.1">
    <property type="nucleotide sequence ID" value="NZ_JAQIOY010000001.1"/>
</dbReference>
<reference evidence="6 7" key="1">
    <citation type="submission" date="2023-01" db="EMBL/GenBank/DDBJ databases">
        <title>Thalassococcus onchidii sp. nov., isolated from a marine invertebrate from the South China Sea.</title>
        <authorList>
            <person name="Xu S."/>
            <person name="Liu Z."/>
            <person name="Xu Y."/>
        </authorList>
    </citation>
    <scope>NUCLEOTIDE SEQUENCE [LARGE SCALE GENOMIC DNA]</scope>
    <source>
        <strain evidence="6 7">KCTC 32084</strain>
    </source>
</reference>
<dbReference type="PROSITE" id="PS51007">
    <property type="entry name" value="CYTC"/>
    <property type="match status" value="1"/>
</dbReference>
<feature type="domain" description="Cytochrome c" evidence="5">
    <location>
        <begin position="23"/>
        <end position="120"/>
    </location>
</feature>
<sequence>MKYMVIGYLVLASGCAEQSLQDSQTDNGRALFAQHCAACHGTGGRGDGALAPQLPVAPADLTLLSRSAGGQFPRDSVMTQIYGYPGRFHRGLMPEFGPVLEGPMIDYERADGTTVQTPKALVAIARHLENIQR</sequence>
<keyword evidence="1 4" id="KW-0349">Heme</keyword>
<dbReference type="Gene3D" id="1.10.760.10">
    <property type="entry name" value="Cytochrome c-like domain"/>
    <property type="match status" value="1"/>
</dbReference>
<dbReference type="InterPro" id="IPR036909">
    <property type="entry name" value="Cyt_c-like_dom_sf"/>
</dbReference>
<dbReference type="SUPFAM" id="SSF46626">
    <property type="entry name" value="Cytochrome c"/>
    <property type="match status" value="1"/>
</dbReference>
<dbReference type="InterPro" id="IPR009056">
    <property type="entry name" value="Cyt_c-like_dom"/>
</dbReference>
<dbReference type="Pfam" id="PF13442">
    <property type="entry name" value="Cytochrome_CBB3"/>
    <property type="match status" value="1"/>
</dbReference>
<organism evidence="6 7">
    <name type="scientific">Thalassococcus lentus</name>
    <dbReference type="NCBI Taxonomy" id="1210524"/>
    <lineage>
        <taxon>Bacteria</taxon>
        <taxon>Pseudomonadati</taxon>
        <taxon>Pseudomonadota</taxon>
        <taxon>Alphaproteobacteria</taxon>
        <taxon>Rhodobacterales</taxon>
        <taxon>Roseobacteraceae</taxon>
        <taxon>Thalassococcus</taxon>
    </lineage>
</organism>
<evidence type="ECO:0000259" key="5">
    <source>
        <dbReference type="PROSITE" id="PS51007"/>
    </source>
</evidence>
<dbReference type="EMBL" id="JAQIOY010000001">
    <property type="protein sequence ID" value="MDA7423892.1"/>
    <property type="molecule type" value="Genomic_DNA"/>
</dbReference>
<evidence type="ECO:0000256" key="3">
    <source>
        <dbReference type="ARBA" id="ARBA00023004"/>
    </source>
</evidence>
<evidence type="ECO:0000313" key="7">
    <source>
        <dbReference type="Proteomes" id="UP001210720"/>
    </source>
</evidence>
<evidence type="ECO:0000256" key="1">
    <source>
        <dbReference type="ARBA" id="ARBA00022617"/>
    </source>
</evidence>
<evidence type="ECO:0000256" key="4">
    <source>
        <dbReference type="PROSITE-ProRule" id="PRU00433"/>
    </source>
</evidence>